<dbReference type="RefSeq" id="WP_091345351.1">
    <property type="nucleotide sequence ID" value="NZ_FMHV01000002.1"/>
</dbReference>
<proteinExistence type="predicted"/>
<sequence length="150" mass="16426">MADDGFAALRLHSDAEFQSWLARDVEARDELYELIGHELGIGPASLDELEAFLLNRYPGPDDALRLDQRPVTDAAARHTGLVLVLGINGATWDIDLTDTDDAYYRLPVVRLPDGSAECPLSLVTAALDRRTGDYLSGVTGYLIEQHDTAD</sequence>
<dbReference type="EMBL" id="FMHV01000002">
    <property type="protein sequence ID" value="SCL34948.1"/>
    <property type="molecule type" value="Genomic_DNA"/>
</dbReference>
<dbReference type="OrthoDB" id="4799037at2"/>
<accession>A0A1C6SZJ7</accession>
<gene>
    <name evidence="1" type="ORF">GA0070624_5126</name>
</gene>
<protein>
    <recommendedName>
        <fullName evidence="3">DUF3806 domain-containing protein</fullName>
    </recommendedName>
</protein>
<dbReference type="AlphaFoldDB" id="A0A1C6SZJ7"/>
<evidence type="ECO:0008006" key="3">
    <source>
        <dbReference type="Google" id="ProtNLM"/>
    </source>
</evidence>
<evidence type="ECO:0000313" key="1">
    <source>
        <dbReference type="EMBL" id="SCL34948.1"/>
    </source>
</evidence>
<evidence type="ECO:0000313" key="2">
    <source>
        <dbReference type="Proteomes" id="UP000199413"/>
    </source>
</evidence>
<name>A0A1C6SZJ7_9ACTN</name>
<organism evidence="1 2">
    <name type="scientific">Micromonospora rhizosphaerae</name>
    <dbReference type="NCBI Taxonomy" id="568872"/>
    <lineage>
        <taxon>Bacteria</taxon>
        <taxon>Bacillati</taxon>
        <taxon>Actinomycetota</taxon>
        <taxon>Actinomycetes</taxon>
        <taxon>Micromonosporales</taxon>
        <taxon>Micromonosporaceae</taxon>
        <taxon>Micromonospora</taxon>
    </lineage>
</organism>
<dbReference type="Proteomes" id="UP000199413">
    <property type="component" value="Unassembled WGS sequence"/>
</dbReference>
<dbReference type="STRING" id="568872.GA0070624_5126"/>
<keyword evidence="2" id="KW-1185">Reference proteome</keyword>
<reference evidence="2" key="1">
    <citation type="submission" date="2016-06" db="EMBL/GenBank/DDBJ databases">
        <authorList>
            <person name="Varghese N."/>
            <person name="Submissions Spin"/>
        </authorList>
    </citation>
    <scope>NUCLEOTIDE SEQUENCE [LARGE SCALE GENOMIC DNA]</scope>
    <source>
        <strain evidence="2">DSM 45431</strain>
    </source>
</reference>